<gene>
    <name evidence="4" type="ORF">H8E41_05275</name>
</gene>
<dbReference type="PANTHER" id="PTHR30337:SF7">
    <property type="entry name" value="PHOSPHOESTERASE"/>
    <property type="match status" value="1"/>
</dbReference>
<keyword evidence="2" id="KW-0175">Coiled coil</keyword>
<sequence length="419" mass="46678">MFRFLHAADIHLDSPLSGLEAYDDAPVDEIRGASRRAFDNLIDLAIDEEVDFLLLAGDLYDGDWKDYNTGLFFVDRMARLNRADIPVFIVAGNHDAASRITHSLRLPDNVRSFSTAQSETFLLDPLGVAIHGQGYKSRALTDDIASSYPQHLPHYFNIGLLHTALTGKKGHEPYAPCSIDTLNSKGYDYWALGHIHKREEVSRNPFILFPGNIQGRHIRETGAKGATMVTVEGGEITDLNHMPLDVLRWSHCLVDISNCETGEAVYDKVRQILEKEQDLADERTLAVRLELSGATPLHSELFAHSGHWSEEFRGLATSLGDMWLEKIIFKTSRLFSLEEMAGDENPLTGLLHRVDDLDLAPDVLLDLVPEIAAFKAKLPAEILGGDDPFLDDNTATLKELRDEVKELLVNILSSQGNQT</sequence>
<dbReference type="GO" id="GO:0004527">
    <property type="term" value="F:exonuclease activity"/>
    <property type="evidence" value="ECO:0007669"/>
    <property type="project" value="UniProtKB-KW"/>
</dbReference>
<dbReference type="Pfam" id="PF00149">
    <property type="entry name" value="Metallophos"/>
    <property type="match status" value="1"/>
</dbReference>
<keyword evidence="4" id="KW-0269">Exonuclease</keyword>
<dbReference type="PANTHER" id="PTHR30337">
    <property type="entry name" value="COMPONENT OF ATP-DEPENDENT DSDNA EXONUCLEASE"/>
    <property type="match status" value="1"/>
</dbReference>
<organism evidence="4 5">
    <name type="scientific">Candidatus Desulfobia pelagia</name>
    <dbReference type="NCBI Taxonomy" id="2841692"/>
    <lineage>
        <taxon>Bacteria</taxon>
        <taxon>Pseudomonadati</taxon>
        <taxon>Thermodesulfobacteriota</taxon>
        <taxon>Desulfobulbia</taxon>
        <taxon>Desulfobulbales</taxon>
        <taxon>Desulfobulbaceae</taxon>
        <taxon>Candidatus Desulfobia</taxon>
    </lineage>
</organism>
<evidence type="ECO:0000259" key="3">
    <source>
        <dbReference type="Pfam" id="PF00149"/>
    </source>
</evidence>
<evidence type="ECO:0000313" key="5">
    <source>
        <dbReference type="Proteomes" id="UP000614424"/>
    </source>
</evidence>
<dbReference type="CDD" id="cd00840">
    <property type="entry name" value="MPP_Mre11_N"/>
    <property type="match status" value="1"/>
</dbReference>
<protein>
    <submittedName>
        <fullName evidence="4">DNA repair exonuclease</fullName>
    </submittedName>
</protein>
<dbReference type="Gene3D" id="3.60.21.10">
    <property type="match status" value="1"/>
</dbReference>
<evidence type="ECO:0000256" key="2">
    <source>
        <dbReference type="SAM" id="Coils"/>
    </source>
</evidence>
<evidence type="ECO:0000256" key="1">
    <source>
        <dbReference type="ARBA" id="ARBA00022801"/>
    </source>
</evidence>
<keyword evidence="4" id="KW-0540">Nuclease</keyword>
<dbReference type="InterPro" id="IPR050535">
    <property type="entry name" value="DNA_Repair-Maintenance_Comp"/>
</dbReference>
<name>A0A8J6NC14_9BACT</name>
<feature type="coiled-coil region" evidence="2">
    <location>
        <begin position="390"/>
        <end position="417"/>
    </location>
</feature>
<dbReference type="AlphaFoldDB" id="A0A8J6NC14"/>
<dbReference type="SUPFAM" id="SSF56300">
    <property type="entry name" value="Metallo-dependent phosphatases"/>
    <property type="match status" value="1"/>
</dbReference>
<keyword evidence="1" id="KW-0378">Hydrolase</keyword>
<comment type="caution">
    <text evidence="4">The sequence shown here is derived from an EMBL/GenBank/DDBJ whole genome shotgun (WGS) entry which is preliminary data.</text>
</comment>
<feature type="domain" description="Calcineurin-like phosphoesterase" evidence="3">
    <location>
        <begin position="2"/>
        <end position="197"/>
    </location>
</feature>
<reference evidence="4 5" key="1">
    <citation type="submission" date="2020-08" db="EMBL/GenBank/DDBJ databases">
        <title>Bridging the membrane lipid divide: bacteria of the FCB group superphylum have the potential to synthesize archaeal ether lipids.</title>
        <authorList>
            <person name="Villanueva L."/>
            <person name="Von Meijenfeldt F.A.B."/>
            <person name="Westbye A.B."/>
            <person name="Yadav S."/>
            <person name="Hopmans E.C."/>
            <person name="Dutilh B.E."/>
            <person name="Sinninghe Damste J.S."/>
        </authorList>
    </citation>
    <scope>NUCLEOTIDE SEQUENCE [LARGE SCALE GENOMIC DNA]</scope>
    <source>
        <strain evidence="4">NIOZ-UU47</strain>
    </source>
</reference>
<proteinExistence type="predicted"/>
<accession>A0A8J6NC14</accession>
<dbReference type="InterPro" id="IPR029052">
    <property type="entry name" value="Metallo-depent_PP-like"/>
</dbReference>
<dbReference type="Proteomes" id="UP000614424">
    <property type="component" value="Unassembled WGS sequence"/>
</dbReference>
<dbReference type="EMBL" id="JACNJZ010000080">
    <property type="protein sequence ID" value="MBC8317295.1"/>
    <property type="molecule type" value="Genomic_DNA"/>
</dbReference>
<dbReference type="InterPro" id="IPR041796">
    <property type="entry name" value="Mre11_N"/>
</dbReference>
<dbReference type="InterPro" id="IPR004843">
    <property type="entry name" value="Calcineurin-like_PHP"/>
</dbReference>
<evidence type="ECO:0000313" key="4">
    <source>
        <dbReference type="EMBL" id="MBC8317295.1"/>
    </source>
</evidence>